<keyword evidence="14" id="KW-1185">Reference proteome</keyword>
<feature type="domain" description="Prephenate/arogenate dehydrogenase" evidence="11">
    <location>
        <begin position="1"/>
        <end position="290"/>
    </location>
</feature>
<evidence type="ECO:0000256" key="10">
    <source>
        <dbReference type="ARBA" id="ARBA00049260"/>
    </source>
</evidence>
<dbReference type="PANTHER" id="PTHR21363">
    <property type="entry name" value="PREPHENATE DEHYDROGENASE"/>
    <property type="match status" value="1"/>
</dbReference>
<dbReference type="PROSITE" id="PS51176">
    <property type="entry name" value="PDH_ADH"/>
    <property type="match status" value="1"/>
</dbReference>
<dbReference type="Pfam" id="PF01842">
    <property type="entry name" value="ACT"/>
    <property type="match status" value="1"/>
</dbReference>
<dbReference type="AlphaFoldDB" id="A0AAU9DBS6"/>
<dbReference type="InterPro" id="IPR046826">
    <property type="entry name" value="PDH_N"/>
</dbReference>
<dbReference type="EMBL" id="AP027059">
    <property type="protein sequence ID" value="BDU50740.1"/>
    <property type="molecule type" value="Genomic_DNA"/>
</dbReference>
<dbReference type="InterPro" id="IPR036291">
    <property type="entry name" value="NAD(P)-bd_dom_sf"/>
</dbReference>
<dbReference type="Gene3D" id="3.30.70.260">
    <property type="match status" value="1"/>
</dbReference>
<dbReference type="PANTHER" id="PTHR21363:SF0">
    <property type="entry name" value="PREPHENATE DEHYDROGENASE [NADP(+)]"/>
    <property type="match status" value="1"/>
</dbReference>
<dbReference type="GO" id="GO:0006571">
    <property type="term" value="P:tyrosine biosynthetic process"/>
    <property type="evidence" value="ECO:0007669"/>
    <property type="project" value="UniProtKB-KW"/>
</dbReference>
<evidence type="ECO:0000256" key="8">
    <source>
        <dbReference type="ARBA" id="ARBA00023027"/>
    </source>
</evidence>
<dbReference type="PROSITE" id="PS51671">
    <property type="entry name" value="ACT"/>
    <property type="match status" value="1"/>
</dbReference>
<dbReference type="GO" id="GO:0070403">
    <property type="term" value="F:NAD+ binding"/>
    <property type="evidence" value="ECO:0007669"/>
    <property type="project" value="InterPro"/>
</dbReference>
<dbReference type="KEGG" id="haby:HLVA_13090"/>
<dbReference type="Gene3D" id="1.10.3660.10">
    <property type="entry name" value="6-phosphogluconate dehydrogenase C-terminal like domain"/>
    <property type="match status" value="1"/>
</dbReference>
<dbReference type="GO" id="GO:0008977">
    <property type="term" value="F:prephenate dehydrogenase (NAD+) activity"/>
    <property type="evidence" value="ECO:0007669"/>
    <property type="project" value="UniProtKB-EC"/>
</dbReference>
<comment type="similarity">
    <text evidence="2">Belongs to the prephenate/arogenate dehydrogenase family.</text>
</comment>
<keyword evidence="8" id="KW-0520">NAD</keyword>
<dbReference type="InterPro" id="IPR008927">
    <property type="entry name" value="6-PGluconate_DH-like_C_sf"/>
</dbReference>
<dbReference type="RefSeq" id="WP_307903597.1">
    <property type="nucleotide sequence ID" value="NZ_AP027059.1"/>
</dbReference>
<organism evidence="13 14">
    <name type="scientific">Haliovirga abyssi</name>
    <dbReference type="NCBI Taxonomy" id="2996794"/>
    <lineage>
        <taxon>Bacteria</taxon>
        <taxon>Fusobacteriati</taxon>
        <taxon>Fusobacteriota</taxon>
        <taxon>Fusobacteriia</taxon>
        <taxon>Fusobacteriales</taxon>
        <taxon>Haliovirgaceae</taxon>
        <taxon>Haliovirga</taxon>
    </lineage>
</organism>
<dbReference type="EC" id="1.3.1.12" evidence="3"/>
<evidence type="ECO:0000256" key="2">
    <source>
        <dbReference type="ARBA" id="ARBA00007964"/>
    </source>
</evidence>
<dbReference type="Gene3D" id="3.40.50.720">
    <property type="entry name" value="NAD(P)-binding Rossmann-like Domain"/>
    <property type="match status" value="1"/>
</dbReference>
<gene>
    <name evidence="13" type="ORF">HLVA_13090</name>
</gene>
<dbReference type="SUPFAM" id="SSF48179">
    <property type="entry name" value="6-phosphogluconate dehydrogenase C-terminal domain-like"/>
    <property type="match status" value="1"/>
</dbReference>
<sequence>MKVAIWGVGLLGGSIGYILKKKKWSDKVIGIGRNSSKLEKAVSLNAIDEYMIELDDRLSEIDILVLSVPVKLMPNLVKRALPYLKKGAIITDVGSTKEYITKEIENILPKDIYFVGGHPMAGSEKTGVEALDPYLFENAIYVLTKTKNTNLSAFEKVKEMVKKLDSTLLELDVEIHDLAVASISHLPHILASSLVNTANDISNNNQNIILSLAAGGFRDTTRIAAGSPEMWRDICLTNRDKILYAIDKFKKELSNFEENIKNGNEEMLTALFRNGKEVRDKIPQRRKGILSPMIELIVFVPDKPGIIGDITKILGRNNINIKDIEVLHIRENYGGSIRVGFDVNKENEKAEEVLKNAGFEVKELK</sequence>
<evidence type="ECO:0000256" key="7">
    <source>
        <dbReference type="ARBA" id="ARBA00023002"/>
    </source>
</evidence>
<feature type="domain" description="ACT" evidence="12">
    <location>
        <begin position="295"/>
        <end position="365"/>
    </location>
</feature>
<evidence type="ECO:0000256" key="1">
    <source>
        <dbReference type="ARBA" id="ARBA00005067"/>
    </source>
</evidence>
<comment type="pathway">
    <text evidence="1">Amino-acid biosynthesis; L-tyrosine biosynthesis; (4-hydroxyphenyl)pyruvate from prephenate (NAD(+) route): step 1/1.</text>
</comment>
<accession>A0AAU9DBS6</accession>
<dbReference type="Pfam" id="PF20463">
    <property type="entry name" value="PDH_C"/>
    <property type="match status" value="1"/>
</dbReference>
<keyword evidence="5" id="KW-0827">Tyrosine biosynthesis</keyword>
<keyword evidence="6" id="KW-0028">Amino-acid biosynthesis</keyword>
<protein>
    <recommendedName>
        <fullName evidence="4">Prephenate dehydrogenase</fullName>
        <ecNumber evidence="3">1.3.1.12</ecNumber>
    </recommendedName>
</protein>
<dbReference type="InterPro" id="IPR046825">
    <property type="entry name" value="PDH_C"/>
</dbReference>
<keyword evidence="7" id="KW-0560">Oxidoreductase</keyword>
<keyword evidence="9" id="KW-0057">Aromatic amino acid biosynthesis</keyword>
<dbReference type="InterPro" id="IPR003099">
    <property type="entry name" value="Prephen_DH"/>
</dbReference>
<evidence type="ECO:0000256" key="4">
    <source>
        <dbReference type="ARBA" id="ARBA00016891"/>
    </source>
</evidence>
<evidence type="ECO:0000256" key="3">
    <source>
        <dbReference type="ARBA" id="ARBA00012068"/>
    </source>
</evidence>
<name>A0AAU9DBS6_9FUSO</name>
<evidence type="ECO:0000256" key="5">
    <source>
        <dbReference type="ARBA" id="ARBA00022498"/>
    </source>
</evidence>
<evidence type="ECO:0000256" key="9">
    <source>
        <dbReference type="ARBA" id="ARBA00023141"/>
    </source>
</evidence>
<dbReference type="Pfam" id="PF02153">
    <property type="entry name" value="PDH_N"/>
    <property type="match status" value="1"/>
</dbReference>
<dbReference type="InterPro" id="IPR045865">
    <property type="entry name" value="ACT-like_dom_sf"/>
</dbReference>
<dbReference type="SUPFAM" id="SSF51735">
    <property type="entry name" value="NAD(P)-binding Rossmann-fold domains"/>
    <property type="match status" value="1"/>
</dbReference>
<evidence type="ECO:0000256" key="6">
    <source>
        <dbReference type="ARBA" id="ARBA00022605"/>
    </source>
</evidence>
<dbReference type="FunFam" id="1.10.3660.10:FF:000003">
    <property type="entry name" value="Prephenate dehydrogenase"/>
    <property type="match status" value="1"/>
</dbReference>
<dbReference type="FunFam" id="3.40.50.720:FF:000208">
    <property type="entry name" value="Prephenate dehydrogenase"/>
    <property type="match status" value="1"/>
</dbReference>
<comment type="catalytic activity">
    <reaction evidence="10">
        <text>prephenate + NAD(+) = 3-(4-hydroxyphenyl)pyruvate + CO2 + NADH</text>
        <dbReference type="Rhea" id="RHEA:13869"/>
        <dbReference type="ChEBI" id="CHEBI:16526"/>
        <dbReference type="ChEBI" id="CHEBI:29934"/>
        <dbReference type="ChEBI" id="CHEBI:36242"/>
        <dbReference type="ChEBI" id="CHEBI:57540"/>
        <dbReference type="ChEBI" id="CHEBI:57945"/>
        <dbReference type="EC" id="1.3.1.12"/>
    </reaction>
</comment>
<evidence type="ECO:0000259" key="12">
    <source>
        <dbReference type="PROSITE" id="PS51671"/>
    </source>
</evidence>
<proteinExistence type="inferred from homology"/>
<reference evidence="13 14" key="1">
    <citation type="submission" date="2022-11" db="EMBL/GenBank/DDBJ databases">
        <title>Haliovirga abyssi gen. nov., sp. nov., a mesophilic fermentative bacterium isolated from the Iheya North hydrothermal field and the proposal of Haliovirgaceae fam. nov.</title>
        <authorList>
            <person name="Miyazaki U."/>
            <person name="Tame A."/>
            <person name="Miyazaki J."/>
            <person name="Takai K."/>
            <person name="Sawayama S."/>
            <person name="Kitajima M."/>
            <person name="Okamoto A."/>
            <person name="Nakagawa S."/>
        </authorList>
    </citation>
    <scope>NUCLEOTIDE SEQUENCE [LARGE SCALE GENOMIC DNA]</scope>
    <source>
        <strain evidence="13 14">IC12</strain>
    </source>
</reference>
<evidence type="ECO:0000313" key="13">
    <source>
        <dbReference type="EMBL" id="BDU50740.1"/>
    </source>
</evidence>
<evidence type="ECO:0000259" key="11">
    <source>
        <dbReference type="PROSITE" id="PS51176"/>
    </source>
</evidence>
<dbReference type="GO" id="GO:0004665">
    <property type="term" value="F:prephenate dehydrogenase (NADP+) activity"/>
    <property type="evidence" value="ECO:0007669"/>
    <property type="project" value="InterPro"/>
</dbReference>
<dbReference type="Proteomes" id="UP001321582">
    <property type="component" value="Chromosome"/>
</dbReference>
<dbReference type="InterPro" id="IPR050812">
    <property type="entry name" value="Preph/Arog_dehydrog"/>
</dbReference>
<dbReference type="InterPro" id="IPR002912">
    <property type="entry name" value="ACT_dom"/>
</dbReference>
<dbReference type="SUPFAM" id="SSF55021">
    <property type="entry name" value="ACT-like"/>
    <property type="match status" value="1"/>
</dbReference>
<evidence type="ECO:0000313" key="14">
    <source>
        <dbReference type="Proteomes" id="UP001321582"/>
    </source>
</evidence>